<gene>
    <name evidence="2" type="ORF">ERS007739_01628</name>
</gene>
<feature type="region of interest" description="Disordered" evidence="1">
    <location>
        <begin position="39"/>
        <end position="58"/>
    </location>
</feature>
<comment type="caution">
    <text evidence="2">The sequence shown here is derived from an EMBL/GenBank/DDBJ whole genome shotgun (WGS) entry which is preliminary data.</text>
</comment>
<protein>
    <submittedName>
        <fullName evidence="2">Uncharacterized protein</fullName>
    </submittedName>
</protein>
<feature type="region of interest" description="Disordered" evidence="1">
    <location>
        <begin position="1"/>
        <end position="21"/>
    </location>
</feature>
<proteinExistence type="predicted"/>
<evidence type="ECO:0000313" key="3">
    <source>
        <dbReference type="Proteomes" id="UP000039021"/>
    </source>
</evidence>
<accession>A0A916LAC0</accession>
<dbReference type="EMBL" id="CSBK01000650">
    <property type="protein sequence ID" value="COX70575.1"/>
    <property type="molecule type" value="Genomic_DNA"/>
</dbReference>
<dbReference type="Proteomes" id="UP000039021">
    <property type="component" value="Unassembled WGS sequence"/>
</dbReference>
<organism evidence="2 3">
    <name type="scientific">Mycobacterium tuberculosis</name>
    <dbReference type="NCBI Taxonomy" id="1773"/>
    <lineage>
        <taxon>Bacteria</taxon>
        <taxon>Bacillati</taxon>
        <taxon>Actinomycetota</taxon>
        <taxon>Actinomycetes</taxon>
        <taxon>Mycobacteriales</taxon>
        <taxon>Mycobacteriaceae</taxon>
        <taxon>Mycobacterium</taxon>
        <taxon>Mycobacterium tuberculosis complex</taxon>
    </lineage>
</organism>
<feature type="compositionally biased region" description="Polar residues" evidence="1">
    <location>
        <begin position="1"/>
        <end position="11"/>
    </location>
</feature>
<evidence type="ECO:0000313" key="2">
    <source>
        <dbReference type="EMBL" id="COX70575.1"/>
    </source>
</evidence>
<reference evidence="3" key="1">
    <citation type="submission" date="2015-03" db="EMBL/GenBank/DDBJ databases">
        <authorList>
            <consortium name="Pathogen Informatics"/>
        </authorList>
    </citation>
    <scope>NUCLEOTIDE SEQUENCE [LARGE SCALE GENOMIC DNA]</scope>
    <source>
        <strain evidence="3">N09902308</strain>
    </source>
</reference>
<sequence length="58" mass="5830">MCTSVSSTRASGTEGCSPANDANSVRSFIRLSAVASSWAGRVRGAAPRSRSASITAAV</sequence>
<name>A0A916LAC0_MYCTX</name>
<dbReference type="AlphaFoldDB" id="A0A916LAC0"/>
<evidence type="ECO:0000256" key="1">
    <source>
        <dbReference type="SAM" id="MobiDB-lite"/>
    </source>
</evidence>